<reference evidence="3" key="1">
    <citation type="submission" date="2016-06" db="UniProtKB">
        <authorList>
            <consortium name="WormBaseParasite"/>
        </authorList>
    </citation>
    <scope>IDENTIFICATION</scope>
</reference>
<dbReference type="WBParaSite" id="nOo.2.0.1.t09674-RA">
    <property type="protein sequence ID" value="nOo.2.0.1.t09674-RA"/>
    <property type="gene ID" value="nOo.2.0.1.g09674"/>
</dbReference>
<accession>A0A182ENH3</accession>
<dbReference type="Proteomes" id="UP000271087">
    <property type="component" value="Unassembled WGS sequence"/>
</dbReference>
<name>A0A182ENH3_ONCOC</name>
<gene>
    <name evidence="1" type="ORF">NOO_LOCUS9674</name>
</gene>
<dbReference type="EMBL" id="UYRW01004887">
    <property type="protein sequence ID" value="VDM93268.1"/>
    <property type="molecule type" value="Genomic_DNA"/>
</dbReference>
<organism evidence="3">
    <name type="scientific">Onchocerca ochengi</name>
    <name type="common">Filarial nematode worm</name>
    <dbReference type="NCBI Taxonomy" id="42157"/>
    <lineage>
        <taxon>Eukaryota</taxon>
        <taxon>Metazoa</taxon>
        <taxon>Ecdysozoa</taxon>
        <taxon>Nematoda</taxon>
        <taxon>Chromadorea</taxon>
        <taxon>Rhabditida</taxon>
        <taxon>Spirurina</taxon>
        <taxon>Spiruromorpha</taxon>
        <taxon>Filarioidea</taxon>
        <taxon>Onchocercidae</taxon>
        <taxon>Onchocerca</taxon>
    </lineage>
</organism>
<evidence type="ECO:0000313" key="3">
    <source>
        <dbReference type="WBParaSite" id="nOo.2.0.1.t09674-RA"/>
    </source>
</evidence>
<evidence type="ECO:0000313" key="2">
    <source>
        <dbReference type="Proteomes" id="UP000271087"/>
    </source>
</evidence>
<sequence>LDCVNLQFIRCIQVY</sequence>
<reference evidence="1 2" key="2">
    <citation type="submission" date="2018-08" db="EMBL/GenBank/DDBJ databases">
        <authorList>
            <person name="Laetsch R D."/>
            <person name="Stevens L."/>
            <person name="Kumar S."/>
            <person name="Blaxter L. M."/>
        </authorList>
    </citation>
    <scope>NUCLEOTIDE SEQUENCE [LARGE SCALE GENOMIC DNA]</scope>
</reference>
<proteinExistence type="predicted"/>
<evidence type="ECO:0000313" key="1">
    <source>
        <dbReference type="EMBL" id="VDM93268.1"/>
    </source>
</evidence>
<protein>
    <submittedName>
        <fullName evidence="1 3">Uncharacterized protein</fullName>
    </submittedName>
</protein>
<keyword evidence="2" id="KW-1185">Reference proteome</keyword>